<accession>A0A7W4ZB20</accession>
<dbReference type="Proteomes" id="UP000535937">
    <property type="component" value="Unassembled WGS sequence"/>
</dbReference>
<dbReference type="RefSeq" id="WP_183463089.1">
    <property type="nucleotide sequence ID" value="NZ_JACHWZ010000025.1"/>
</dbReference>
<dbReference type="EMBL" id="JACHWZ010000025">
    <property type="protein sequence ID" value="MBB3063161.1"/>
    <property type="molecule type" value="Genomic_DNA"/>
</dbReference>
<dbReference type="PROSITE" id="PS51257">
    <property type="entry name" value="PROKAR_LIPOPROTEIN"/>
    <property type="match status" value="1"/>
</dbReference>
<gene>
    <name evidence="2" type="ORF">FHS09_004014</name>
</gene>
<evidence type="ECO:0000313" key="3">
    <source>
        <dbReference type="Proteomes" id="UP000535937"/>
    </source>
</evidence>
<dbReference type="InterPro" id="IPR000297">
    <property type="entry name" value="PPIase_PpiC"/>
</dbReference>
<dbReference type="InterPro" id="IPR046357">
    <property type="entry name" value="PPIase_dom_sf"/>
</dbReference>
<protein>
    <recommendedName>
        <fullName evidence="1">PpiC domain-containing protein</fullName>
    </recommendedName>
</protein>
<dbReference type="AlphaFoldDB" id="A0A7W4ZB20"/>
<dbReference type="Gene3D" id="3.10.50.40">
    <property type="match status" value="1"/>
</dbReference>
<name>A0A7W4ZB20_9GAMM</name>
<keyword evidence="3" id="KW-1185">Reference proteome</keyword>
<evidence type="ECO:0000313" key="2">
    <source>
        <dbReference type="EMBL" id="MBB3063161.1"/>
    </source>
</evidence>
<dbReference type="Pfam" id="PF13145">
    <property type="entry name" value="Rotamase_2"/>
    <property type="match status" value="1"/>
</dbReference>
<feature type="domain" description="PpiC" evidence="1">
    <location>
        <begin position="110"/>
        <end position="239"/>
    </location>
</feature>
<organism evidence="2 3">
    <name type="scientific">Microbulbifer rhizosphaerae</name>
    <dbReference type="NCBI Taxonomy" id="1562603"/>
    <lineage>
        <taxon>Bacteria</taxon>
        <taxon>Pseudomonadati</taxon>
        <taxon>Pseudomonadota</taxon>
        <taxon>Gammaproteobacteria</taxon>
        <taxon>Cellvibrionales</taxon>
        <taxon>Microbulbiferaceae</taxon>
        <taxon>Microbulbifer</taxon>
    </lineage>
</organism>
<proteinExistence type="predicted"/>
<reference evidence="2 3" key="1">
    <citation type="submission" date="2020-08" db="EMBL/GenBank/DDBJ databases">
        <title>Genomic Encyclopedia of Type Strains, Phase III (KMG-III): the genomes of soil and plant-associated and newly described type strains.</title>
        <authorList>
            <person name="Whitman W."/>
        </authorList>
    </citation>
    <scope>NUCLEOTIDE SEQUENCE [LARGE SCALE GENOMIC DNA]</scope>
    <source>
        <strain evidence="2 3">CECT 8799</strain>
    </source>
</reference>
<comment type="caution">
    <text evidence="2">The sequence shown here is derived from an EMBL/GenBank/DDBJ whole genome shotgun (WGS) entry which is preliminary data.</text>
</comment>
<dbReference type="GO" id="GO:0003755">
    <property type="term" value="F:peptidyl-prolyl cis-trans isomerase activity"/>
    <property type="evidence" value="ECO:0007669"/>
    <property type="project" value="InterPro"/>
</dbReference>
<evidence type="ECO:0000259" key="1">
    <source>
        <dbReference type="Pfam" id="PF13145"/>
    </source>
</evidence>
<sequence>MNVQKLASMAILSLAIGACSDKSAFDGRGAFVSSDTVSMEQYAEINRIPERALDRRRSAYESFMERSRIASYLLENELDGSLPLKVELQEVANRKIVDAYFEEFAASQLSDSKLKEYYEKNKAEFSKRDYVVSRILLRSSAAESHDSEALIAAAESVREALVAGEAVTSVLDQGKSNTGISVSTEEGVELDSANINTRVAAALSTLQEGDISAVMAASRGLQLFRVDKVVAHEQPYEEVAGKIEYQLKEELRRKEYQRLALLTRSQ</sequence>